<keyword evidence="2" id="KW-1185">Reference proteome</keyword>
<organism evidence="1 2">
    <name type="scientific">Brachionus plicatilis</name>
    <name type="common">Marine rotifer</name>
    <name type="synonym">Brachionus muelleri</name>
    <dbReference type="NCBI Taxonomy" id="10195"/>
    <lineage>
        <taxon>Eukaryota</taxon>
        <taxon>Metazoa</taxon>
        <taxon>Spiralia</taxon>
        <taxon>Gnathifera</taxon>
        <taxon>Rotifera</taxon>
        <taxon>Eurotatoria</taxon>
        <taxon>Monogononta</taxon>
        <taxon>Pseudotrocha</taxon>
        <taxon>Ploima</taxon>
        <taxon>Brachionidae</taxon>
        <taxon>Brachionus</taxon>
    </lineage>
</organism>
<accession>A0A3M7R9Z4</accession>
<name>A0A3M7R9Z4_BRAPC</name>
<protein>
    <submittedName>
        <fullName evidence="1">Uncharacterized protein</fullName>
    </submittedName>
</protein>
<evidence type="ECO:0000313" key="1">
    <source>
        <dbReference type="EMBL" id="RNA20251.1"/>
    </source>
</evidence>
<comment type="caution">
    <text evidence="1">The sequence shown here is derived from an EMBL/GenBank/DDBJ whole genome shotgun (WGS) entry which is preliminary data.</text>
</comment>
<reference evidence="1 2" key="1">
    <citation type="journal article" date="2018" name="Sci. Rep.">
        <title>Genomic signatures of local adaptation to the degree of environmental predictability in rotifers.</title>
        <authorList>
            <person name="Franch-Gras L."/>
            <person name="Hahn C."/>
            <person name="Garcia-Roger E.M."/>
            <person name="Carmona M.J."/>
            <person name="Serra M."/>
            <person name="Gomez A."/>
        </authorList>
    </citation>
    <scope>NUCLEOTIDE SEQUENCE [LARGE SCALE GENOMIC DNA]</scope>
    <source>
        <strain evidence="1">HYR1</strain>
    </source>
</reference>
<proteinExistence type="predicted"/>
<gene>
    <name evidence="1" type="ORF">BpHYR1_030802</name>
</gene>
<dbReference type="AlphaFoldDB" id="A0A3M7R9Z4"/>
<evidence type="ECO:0000313" key="2">
    <source>
        <dbReference type="Proteomes" id="UP000276133"/>
    </source>
</evidence>
<dbReference type="EMBL" id="REGN01003886">
    <property type="protein sequence ID" value="RNA20251.1"/>
    <property type="molecule type" value="Genomic_DNA"/>
</dbReference>
<dbReference type="Proteomes" id="UP000276133">
    <property type="component" value="Unassembled WGS sequence"/>
</dbReference>
<sequence length="68" mass="8326">MEKKVYKQQTSVEIKKENHWNKKLMPNRIKKRAGKYKRSQHDWSQRNDCFINNSDSKHKKMPIKNIII</sequence>